<dbReference type="EMBL" id="JAKRVX010000010">
    <property type="protein sequence ID" value="MCL9818344.1"/>
    <property type="molecule type" value="Genomic_DNA"/>
</dbReference>
<dbReference type="Proteomes" id="UP001203207">
    <property type="component" value="Unassembled WGS sequence"/>
</dbReference>
<organism evidence="1 2">
    <name type="scientific">Natronocalculus amylovorans</name>
    <dbReference type="NCBI Taxonomy" id="2917812"/>
    <lineage>
        <taxon>Archaea</taxon>
        <taxon>Methanobacteriati</taxon>
        <taxon>Methanobacteriota</taxon>
        <taxon>Stenosarchaea group</taxon>
        <taxon>Halobacteria</taxon>
        <taxon>Halobacteriales</taxon>
        <taxon>Haloferacaceae</taxon>
        <taxon>Natronocalculus</taxon>
    </lineage>
</organism>
<accession>A0AAE3G246</accession>
<evidence type="ECO:0000313" key="1">
    <source>
        <dbReference type="EMBL" id="MCL9818344.1"/>
    </source>
</evidence>
<sequence>MRLAEELQSLLENGSENSRFDIELSSSIRELNNDWGRSPKQLREEIQECDFEHPLIEFLVGLSRWIENDDYPNGAKLAKKNLRDAIDLAISEGWDSLLPTLMVERIALLSDLNHTEELKAEIYFGLLFLNEKKKENSLPVGHSFDILEEIEQNIETISGTTAIDILSQYIEKQAEKAGEAGNYQTCRKLWRINLRIRDDEGIDKGIPRTAIIKSYADEIIELKSTNKNSLRANCAKEAIVECDAWIGEEQRVTWEHDFIDGNKKSIEQMGEIVHEPSEEEIEELDQELEDFIESFRKHRKRRHAIFALKWLLNHDMFVPDIEQAQKIAEDGIMNHVQRRTITEAGESYSQEDGTTEFPPSYGAMIQFVQNIRQAIYYRLQNRGLISQGDLFVLINERKVLSTDTHAYLTDFVIHLFEHNHSAAVHLGMTQLEAVIRELAAENGKSILSRDGETGGLGRRSFGSLLYQIEGEVDESWIAYLRYRYVDLGGQNVRNKIAHGYLPYRHAAWGMSIIILFDILQNFIEFERAYD</sequence>
<comment type="caution">
    <text evidence="1">The sequence shown here is derived from an EMBL/GenBank/DDBJ whole genome shotgun (WGS) entry which is preliminary data.</text>
</comment>
<evidence type="ECO:0008006" key="3">
    <source>
        <dbReference type="Google" id="ProtNLM"/>
    </source>
</evidence>
<protein>
    <recommendedName>
        <fullName evidence="3">DUF4209 domain-containing protein</fullName>
    </recommendedName>
</protein>
<geneLocation type="plasmid" evidence="1">
    <name>pAArc-St2</name>
</geneLocation>
<reference evidence="1" key="1">
    <citation type="journal article" date="2022" name="Syst. Appl. Microbiol.">
        <title>Natronocalculus amylovorans gen. nov., sp. nov., and Natranaeroarchaeum aerophilus sp. nov., dominant culturable amylolytic natronoarchaea from hypersaline soda lakes in southwestern Siberia.</title>
        <authorList>
            <person name="Sorokin D.Y."/>
            <person name="Elcheninov A.G."/>
            <person name="Khizhniak T.V."/>
            <person name="Koenen M."/>
            <person name="Bale N.J."/>
            <person name="Damste J.S.S."/>
            <person name="Kublanov I.V."/>
        </authorList>
    </citation>
    <scope>NUCLEOTIDE SEQUENCE</scope>
    <source>
        <strain evidence="1">AArc-St2</strain>
    </source>
</reference>
<dbReference type="RefSeq" id="WP_250586050.1">
    <property type="nucleotide sequence ID" value="NZ_JAKRVX010000010.1"/>
</dbReference>
<dbReference type="AlphaFoldDB" id="A0AAE3G246"/>
<proteinExistence type="predicted"/>
<keyword evidence="2" id="KW-1185">Reference proteome</keyword>
<keyword evidence="1" id="KW-0614">Plasmid</keyword>
<reference evidence="1" key="2">
    <citation type="submission" date="2022-02" db="EMBL/GenBank/DDBJ databases">
        <authorList>
            <person name="Elcheninov A.G."/>
            <person name="Sorokin D.Y."/>
            <person name="Kublanov I.V."/>
        </authorList>
    </citation>
    <scope>NUCLEOTIDE SEQUENCE</scope>
    <source>
        <strain evidence="1">AArc-St2</strain>
        <plasmid evidence="1">pAArc-St2</plasmid>
    </source>
</reference>
<name>A0AAE3G246_9EURY</name>
<gene>
    <name evidence="1" type="ORF">AArcSt2_15485</name>
</gene>
<evidence type="ECO:0000313" key="2">
    <source>
        <dbReference type="Proteomes" id="UP001203207"/>
    </source>
</evidence>